<evidence type="ECO:0000313" key="3">
    <source>
        <dbReference type="Proteomes" id="UP000017148"/>
    </source>
</evidence>
<comment type="caution">
    <text evidence="2">The sequence shown here is derived from an EMBL/GenBank/DDBJ whole genome shotgun (WGS) entry which is preliminary data.</text>
</comment>
<name>U7D537_9BACT</name>
<dbReference type="PATRIC" id="fig|1313304.3.peg.2377"/>
<sequence>METNKYVLLLTAVLLLAGCTIDIADGSGSETTNGIYATVETSAGNPAQDARISLVHERRLDSVSFFNAPPRH</sequence>
<protein>
    <submittedName>
        <fullName evidence="2">Uncharacterized protein</fullName>
    </submittedName>
</protein>
<dbReference type="RefSeq" id="WP_022637832.1">
    <property type="nucleotide sequence ID" value="NZ_ASJR01000047.1"/>
</dbReference>
<keyword evidence="3" id="KW-1185">Reference proteome</keyword>
<dbReference type="Proteomes" id="UP000017148">
    <property type="component" value="Unassembled WGS sequence"/>
</dbReference>
<dbReference type="EMBL" id="ASJR01000047">
    <property type="protein sequence ID" value="ERP30681.1"/>
    <property type="molecule type" value="Genomic_DNA"/>
</dbReference>
<reference evidence="2 3" key="1">
    <citation type="journal article" date="2013" name="Environ. Microbiol.">
        <title>Genome analysis of Chitinivibrio alkaliphilus gen. nov., sp. nov., a novel extremely haloalkaliphilic anaerobic chitinolytic bacterium from the candidate phylum Termite Group 3.</title>
        <authorList>
            <person name="Sorokin D.Y."/>
            <person name="Gumerov V.M."/>
            <person name="Rakitin A.L."/>
            <person name="Beletsky A.V."/>
            <person name="Damste J.S."/>
            <person name="Muyzer G."/>
            <person name="Mardanov A.V."/>
            <person name="Ravin N.V."/>
        </authorList>
    </citation>
    <scope>NUCLEOTIDE SEQUENCE [LARGE SCALE GENOMIC DNA]</scope>
    <source>
        <strain evidence="2 3">ACht1</strain>
    </source>
</reference>
<feature type="chain" id="PRO_5004681684" evidence="1">
    <location>
        <begin position="25"/>
        <end position="72"/>
    </location>
</feature>
<organism evidence="2 3">
    <name type="scientific">Chitinivibrio alkaliphilus ACht1</name>
    <dbReference type="NCBI Taxonomy" id="1313304"/>
    <lineage>
        <taxon>Bacteria</taxon>
        <taxon>Pseudomonadati</taxon>
        <taxon>Fibrobacterota</taxon>
        <taxon>Chitinivibrionia</taxon>
        <taxon>Chitinivibrionales</taxon>
        <taxon>Chitinivibrionaceae</taxon>
        <taxon>Chitinivibrio</taxon>
    </lineage>
</organism>
<evidence type="ECO:0000313" key="2">
    <source>
        <dbReference type="EMBL" id="ERP30681.1"/>
    </source>
</evidence>
<dbReference type="AlphaFoldDB" id="U7D537"/>
<accession>U7D537</accession>
<gene>
    <name evidence="2" type="ORF">CALK_2515</name>
</gene>
<evidence type="ECO:0000256" key="1">
    <source>
        <dbReference type="SAM" id="SignalP"/>
    </source>
</evidence>
<proteinExistence type="predicted"/>
<dbReference type="PROSITE" id="PS51257">
    <property type="entry name" value="PROKAR_LIPOPROTEIN"/>
    <property type="match status" value="1"/>
</dbReference>
<keyword evidence="1" id="KW-0732">Signal</keyword>
<feature type="signal peptide" evidence="1">
    <location>
        <begin position="1"/>
        <end position="24"/>
    </location>
</feature>
<dbReference type="STRING" id="1313304.CALK_2515"/>